<evidence type="ECO:0000313" key="2">
    <source>
        <dbReference type="EMBL" id="MBC9813784.1"/>
    </source>
</evidence>
<dbReference type="GO" id="GO:0016758">
    <property type="term" value="F:hexosyltransferase activity"/>
    <property type="evidence" value="ECO:0007669"/>
    <property type="project" value="UniProtKB-ARBA"/>
</dbReference>
<organism evidence="2 3">
    <name type="scientific">Taishania pollutisoli</name>
    <dbReference type="NCBI Taxonomy" id="2766479"/>
    <lineage>
        <taxon>Bacteria</taxon>
        <taxon>Pseudomonadati</taxon>
        <taxon>Bacteroidota</taxon>
        <taxon>Flavobacteriia</taxon>
        <taxon>Flavobacteriales</taxon>
        <taxon>Crocinitomicaceae</taxon>
        <taxon>Taishania</taxon>
    </lineage>
</organism>
<feature type="domain" description="Glycosyltransferase 2-like" evidence="1">
    <location>
        <begin position="7"/>
        <end position="156"/>
    </location>
</feature>
<dbReference type="Gene3D" id="3.90.550.10">
    <property type="entry name" value="Spore Coat Polysaccharide Biosynthesis Protein SpsA, Chain A"/>
    <property type="match status" value="1"/>
</dbReference>
<evidence type="ECO:0000313" key="3">
    <source>
        <dbReference type="Proteomes" id="UP000652681"/>
    </source>
</evidence>
<gene>
    <name evidence="2" type="ORF">H9Y05_15015</name>
</gene>
<dbReference type="SUPFAM" id="SSF53448">
    <property type="entry name" value="Nucleotide-diphospho-sugar transferases"/>
    <property type="match status" value="1"/>
</dbReference>
<dbReference type="Pfam" id="PF00535">
    <property type="entry name" value="Glycos_transf_2"/>
    <property type="match status" value="1"/>
</dbReference>
<dbReference type="AlphaFoldDB" id="A0A8J6PLD0"/>
<sequence>MKDPLISVILPVYNTERYIEASIQSVLNQTYRNFELIILNDASTDGSKEIIRSFNDERIRYVENEQNLRLIKTLNKGVELARGEYIARMDADDICHPSRFERQLRFLQQDKSYVMCGSWAKIIDSNGNKTGRIKRIDTDGLLKVNMLFTTPFVHPTVMIKTDALKKNLYSEEAIHCEDMELWPRLAMNTSFRFATIPEYLLEYRWHDKNISVEHSVHQSNFRRKVLKPYVERLSGELTEDDLQTHFSLFERNVNFKNSQVREKTRKWILFLIEQNAAKKQYDQSDLKALLLSRWFLLNLRSGTMYLFGSGISWFSPSVFIKTFRLLYYK</sequence>
<dbReference type="InterPro" id="IPR001173">
    <property type="entry name" value="Glyco_trans_2-like"/>
</dbReference>
<reference evidence="2" key="1">
    <citation type="submission" date="2020-09" db="EMBL/GenBank/DDBJ databases">
        <title>Taishania pollutisoli gen. nov., sp. nov., Isolated from Tetrabromobisphenol A-Contaminated Soil.</title>
        <authorList>
            <person name="Chen Q."/>
        </authorList>
    </citation>
    <scope>NUCLEOTIDE SEQUENCE</scope>
    <source>
        <strain evidence="2">CZZ-1</strain>
    </source>
</reference>
<evidence type="ECO:0000259" key="1">
    <source>
        <dbReference type="Pfam" id="PF00535"/>
    </source>
</evidence>
<proteinExistence type="predicted"/>
<name>A0A8J6PLD0_9FLAO</name>
<protein>
    <submittedName>
        <fullName evidence="2">Glycosyltransferase family 2 protein</fullName>
    </submittedName>
</protein>
<keyword evidence="3" id="KW-1185">Reference proteome</keyword>
<dbReference type="CDD" id="cd00761">
    <property type="entry name" value="Glyco_tranf_GTA_type"/>
    <property type="match status" value="1"/>
</dbReference>
<dbReference type="InterPro" id="IPR029044">
    <property type="entry name" value="Nucleotide-diphossugar_trans"/>
</dbReference>
<dbReference type="PANTHER" id="PTHR22916:SF3">
    <property type="entry name" value="UDP-GLCNAC:BETAGAL BETA-1,3-N-ACETYLGLUCOSAMINYLTRANSFERASE-LIKE PROTEIN 1"/>
    <property type="match status" value="1"/>
</dbReference>
<dbReference type="EMBL" id="JACVEL010000015">
    <property type="protein sequence ID" value="MBC9813784.1"/>
    <property type="molecule type" value="Genomic_DNA"/>
</dbReference>
<accession>A0A8J6PLD0</accession>
<comment type="caution">
    <text evidence="2">The sequence shown here is derived from an EMBL/GenBank/DDBJ whole genome shotgun (WGS) entry which is preliminary data.</text>
</comment>
<dbReference type="Proteomes" id="UP000652681">
    <property type="component" value="Unassembled WGS sequence"/>
</dbReference>
<dbReference type="RefSeq" id="WP_163492908.1">
    <property type="nucleotide sequence ID" value="NZ_JACVEL010000015.1"/>
</dbReference>
<dbReference type="PANTHER" id="PTHR22916">
    <property type="entry name" value="GLYCOSYLTRANSFERASE"/>
    <property type="match status" value="1"/>
</dbReference>